<dbReference type="InterPro" id="IPR002645">
    <property type="entry name" value="STAS_dom"/>
</dbReference>
<dbReference type="PANTHER" id="PTHR33495:SF2">
    <property type="entry name" value="ANTI-SIGMA FACTOR ANTAGONIST TM_1081-RELATED"/>
    <property type="match status" value="1"/>
</dbReference>
<proteinExistence type="predicted"/>
<comment type="caution">
    <text evidence="2">The sequence shown here is derived from an EMBL/GenBank/DDBJ whole genome shotgun (WGS) entry which is preliminary data.</text>
</comment>
<dbReference type="SUPFAM" id="SSF52091">
    <property type="entry name" value="SpoIIaa-like"/>
    <property type="match status" value="1"/>
</dbReference>
<protein>
    <submittedName>
        <fullName evidence="2">STAS domain-containing protein</fullName>
    </submittedName>
</protein>
<dbReference type="GO" id="GO:0043856">
    <property type="term" value="F:anti-sigma factor antagonist activity"/>
    <property type="evidence" value="ECO:0007669"/>
    <property type="project" value="TreeGrafter"/>
</dbReference>
<dbReference type="InterPro" id="IPR036513">
    <property type="entry name" value="STAS_dom_sf"/>
</dbReference>
<dbReference type="EMBL" id="JACKSJ010000192">
    <property type="protein sequence ID" value="MCV7172656.1"/>
    <property type="molecule type" value="Genomic_DNA"/>
</dbReference>
<dbReference type="RefSeq" id="WP_264014830.1">
    <property type="nucleotide sequence ID" value="NZ_JACKSJ010000192.1"/>
</dbReference>
<feature type="domain" description="STAS" evidence="1">
    <location>
        <begin position="5"/>
        <end position="108"/>
    </location>
</feature>
<dbReference type="Gene3D" id="3.30.750.24">
    <property type="entry name" value="STAS domain"/>
    <property type="match status" value="1"/>
</dbReference>
<gene>
    <name evidence="2" type="ORF">H7I41_22300</name>
</gene>
<evidence type="ECO:0000313" key="3">
    <source>
        <dbReference type="Proteomes" id="UP001140293"/>
    </source>
</evidence>
<dbReference type="AlphaFoldDB" id="A0A9X2YSP1"/>
<reference evidence="2" key="2">
    <citation type="journal article" date="2022" name="BMC Genomics">
        <title>Comparative genome analysis of mycobacteria focusing on tRNA and non-coding RNA.</title>
        <authorList>
            <person name="Behra P.R.K."/>
            <person name="Pettersson B.M.F."/>
            <person name="Ramesh M."/>
            <person name="Das S."/>
            <person name="Dasgupta S."/>
            <person name="Kirsebom L.A."/>
        </authorList>
    </citation>
    <scope>NUCLEOTIDE SEQUENCE</scope>
    <source>
        <strain evidence="2">DSM 44615</strain>
    </source>
</reference>
<evidence type="ECO:0000313" key="2">
    <source>
        <dbReference type="EMBL" id="MCV7172656.1"/>
    </source>
</evidence>
<organism evidence="2 3">
    <name type="scientific">[Mycobacterium] manitobense</name>
    <dbReference type="NCBI Taxonomy" id="190147"/>
    <lineage>
        <taxon>Bacteria</taxon>
        <taxon>Bacillati</taxon>
        <taxon>Actinomycetota</taxon>
        <taxon>Actinomycetes</taxon>
        <taxon>Mycobacteriales</taxon>
        <taxon>Mycobacteriaceae</taxon>
        <taxon>Mycolicibacterium</taxon>
    </lineage>
</organism>
<accession>A0A9X2YSP1</accession>
<evidence type="ECO:0000259" key="1">
    <source>
        <dbReference type="PROSITE" id="PS50801"/>
    </source>
</evidence>
<dbReference type="PROSITE" id="PS50801">
    <property type="entry name" value="STAS"/>
    <property type="match status" value="1"/>
</dbReference>
<name>A0A9X2YSP1_9MYCO</name>
<keyword evidence="3" id="KW-1185">Reference proteome</keyword>
<sequence length="108" mass="11121">MATPLSLDTQRIDGTVVLTAAGEIDLSNVEEFSQGLSGAAQTAGAGAVTVDLSAVRYVDSAAINALFTIADVADRLRLIVHPLLMRVLDISGLTQLATVEAARLDGAV</sequence>
<reference evidence="2" key="1">
    <citation type="submission" date="2020-07" db="EMBL/GenBank/DDBJ databases">
        <authorList>
            <person name="Pettersson B.M.F."/>
            <person name="Behra P.R.K."/>
            <person name="Ramesh M."/>
            <person name="Das S."/>
            <person name="Dasgupta S."/>
            <person name="Kirsebom L.A."/>
        </authorList>
    </citation>
    <scope>NUCLEOTIDE SEQUENCE</scope>
    <source>
        <strain evidence="2">DSM 44615</strain>
    </source>
</reference>
<dbReference type="CDD" id="cd07043">
    <property type="entry name" value="STAS_anti-anti-sigma_factors"/>
    <property type="match status" value="1"/>
</dbReference>
<dbReference type="PANTHER" id="PTHR33495">
    <property type="entry name" value="ANTI-SIGMA FACTOR ANTAGONIST TM_1081-RELATED-RELATED"/>
    <property type="match status" value="1"/>
</dbReference>
<dbReference type="Pfam" id="PF01740">
    <property type="entry name" value="STAS"/>
    <property type="match status" value="1"/>
</dbReference>
<dbReference type="Proteomes" id="UP001140293">
    <property type="component" value="Unassembled WGS sequence"/>
</dbReference>